<dbReference type="PANTHER" id="PTHR35024">
    <property type="entry name" value="HYPOTHETICAL CYTOSOLIC PROTEIN"/>
    <property type="match status" value="1"/>
</dbReference>
<keyword evidence="3" id="KW-1185">Reference proteome</keyword>
<proteinExistence type="inferred from homology"/>
<organism evidence="2 3">
    <name type="scientific">Candidatus Mcinerneyibacterium aminivorans</name>
    <dbReference type="NCBI Taxonomy" id="2703815"/>
    <lineage>
        <taxon>Bacteria</taxon>
        <taxon>Candidatus Macinerneyibacteriota</taxon>
        <taxon>Candidatus Mcinerneyibacteria</taxon>
        <taxon>Candidatus Mcinerneyibacteriales</taxon>
        <taxon>Candidatus Mcinerneyibacteriaceae</taxon>
        <taxon>Candidatus Mcinerneyibacterium</taxon>
    </lineage>
</organism>
<sequence>MAKNNYDMNTILGENSNYEGDMKIEGSMRVEGIFKGEITASSVVVGKNAKLEANINADSVIVGGEVNGNINTTKELTLQKTGKIIGDVETPTLVVEDGAILQGNCKMK</sequence>
<dbReference type="Pfam" id="PF04519">
    <property type="entry name" value="Bactofilin"/>
    <property type="match status" value="1"/>
</dbReference>
<evidence type="ECO:0000256" key="1">
    <source>
        <dbReference type="ARBA" id="ARBA00044755"/>
    </source>
</evidence>
<protein>
    <submittedName>
        <fullName evidence="2">Polymer-forming cytoskeletal protein</fullName>
    </submittedName>
</protein>
<dbReference type="PANTHER" id="PTHR35024:SF4">
    <property type="entry name" value="POLYMER-FORMING CYTOSKELETAL PROTEIN"/>
    <property type="match status" value="1"/>
</dbReference>
<accession>A0A5D0MLR2</accession>
<comment type="similarity">
    <text evidence="1">Belongs to the bactofilin family.</text>
</comment>
<evidence type="ECO:0000313" key="3">
    <source>
        <dbReference type="Proteomes" id="UP000324143"/>
    </source>
</evidence>
<reference evidence="2" key="1">
    <citation type="submission" date="2019-08" db="EMBL/GenBank/DDBJ databases">
        <title>Genomic characterization of a novel candidate phylum (ARYD3) from a high temperature, high salinity tertiary oil reservoir in north central Oklahoma, USA.</title>
        <authorList>
            <person name="Youssef N.H."/>
            <person name="Yadav A."/>
            <person name="Elshahed M.S."/>
        </authorList>
    </citation>
    <scope>NUCLEOTIDE SEQUENCE [LARGE SCALE GENOMIC DNA]</scope>
    <source>
        <strain evidence="2">ARYD3</strain>
    </source>
</reference>
<dbReference type="EMBL" id="VSIX01000003">
    <property type="protein sequence ID" value="TYB32198.1"/>
    <property type="molecule type" value="Genomic_DNA"/>
</dbReference>
<name>A0A5D0MLR2_9BACT</name>
<evidence type="ECO:0000313" key="2">
    <source>
        <dbReference type="EMBL" id="TYB32198.1"/>
    </source>
</evidence>
<dbReference type="AlphaFoldDB" id="A0A5D0MLR2"/>
<comment type="caution">
    <text evidence="2">The sequence shown here is derived from an EMBL/GenBank/DDBJ whole genome shotgun (WGS) entry which is preliminary data.</text>
</comment>
<gene>
    <name evidence="2" type="ORF">FXF47_00225</name>
</gene>
<dbReference type="InterPro" id="IPR007607">
    <property type="entry name" value="BacA/B"/>
</dbReference>
<dbReference type="Proteomes" id="UP000324143">
    <property type="component" value="Unassembled WGS sequence"/>
</dbReference>